<accession>A0A6P6RQ41</accession>
<dbReference type="Gene3D" id="3.40.50.300">
    <property type="entry name" value="P-loop containing nucleotide triphosphate hydrolases"/>
    <property type="match status" value="1"/>
</dbReference>
<dbReference type="RefSeq" id="XP_026189848.1">
    <property type="nucleotide sequence ID" value="XM_026334063.1"/>
</dbReference>
<dbReference type="InterPro" id="IPR050896">
    <property type="entry name" value="Mito_lipid_metab_GTPase"/>
</dbReference>
<protein>
    <submittedName>
        <fullName evidence="3">Uncharacterized protein LOC34622068</fullName>
    </submittedName>
</protein>
<dbReference type="SUPFAM" id="SSF52540">
    <property type="entry name" value="P-loop containing nucleoside triphosphate hydrolases"/>
    <property type="match status" value="1"/>
</dbReference>
<dbReference type="PANTHER" id="PTHR46434:SF1">
    <property type="entry name" value="GENETIC INTERACTOR OF PROHIBITINS 3, MITOCHONDRIAL"/>
    <property type="match status" value="1"/>
</dbReference>
<reference evidence="3" key="1">
    <citation type="submission" date="2025-08" db="UniProtKB">
        <authorList>
            <consortium name="RefSeq"/>
        </authorList>
    </citation>
    <scope>IDENTIFICATION</scope>
</reference>
<evidence type="ECO:0000313" key="3">
    <source>
        <dbReference type="RefSeq" id="XP_026189848.1"/>
    </source>
</evidence>
<dbReference type="OrthoDB" id="1696305at2759"/>
<name>A0A6P6RQ41_9EIME</name>
<dbReference type="GO" id="GO:0005739">
    <property type="term" value="C:mitochondrion"/>
    <property type="evidence" value="ECO:0007669"/>
    <property type="project" value="TreeGrafter"/>
</dbReference>
<evidence type="ECO:0000313" key="2">
    <source>
        <dbReference type="Proteomes" id="UP000515125"/>
    </source>
</evidence>
<keyword evidence="2" id="KW-1185">Reference proteome</keyword>
<sequence length="609" mass="66865">MVACNAISRAVHPLGVLPPAGTRRAVALLQRESPGTGVPKPSEGRFGIFKAPLRRLRKHLPDVSHLLGYSPCLGFLPPRHVGKASAALGVAPSANRHFVSCEDSKAILDETSGTRGSQEAAVGSSDAVEVQGPRRLQGIPTDLFWVDRMQPTRCSGCGAPLQTDDENAIGFVPKSKLDEFSGGRIKALPRPRGEVVDAVPDGVEVIQVTLHALGIRLQELGVGAVLMTAGTTACFSVLTQMTSPKFRHYRNIDSAWESSAVTSSGMLPALSASSVITHLTRLMPKNSIILKIVDICDLELSVVPELFEACRQKGLKTLWIINRVDCLPRDTNLNEVKHWVRRMVRQIRNAHIDDCLLVSSATGFGFEALEKRIGDLLSAEAGDIEAGGIHTEADGRLMFVVGRVNAGKSTFVNRFLKFVGYKHFGTLFLKRAITNLLPHGPDLLAVVPSKRLQPVTYALTEGKSLLIGAMARIDLVEGRTALCTCFFSHKITLHICKTSRATDLLRRKACAFLYPPHLPEGFQRLQPLVRHRARGPRISARKRQLALEMRQETGREQMEREQRDGDAGTEREDDSGLRDIETRLPLVNEDGSKELQKLVAEWEGEQQKL</sequence>
<dbReference type="PANTHER" id="PTHR46434">
    <property type="entry name" value="GENETIC INTERACTOR OF PROHIBITINS 3, MITOCHONDRIAL"/>
    <property type="match status" value="1"/>
</dbReference>
<dbReference type="InterPro" id="IPR027417">
    <property type="entry name" value="P-loop_NTPase"/>
</dbReference>
<organism evidence="2 3">
    <name type="scientific">Cyclospora cayetanensis</name>
    <dbReference type="NCBI Taxonomy" id="88456"/>
    <lineage>
        <taxon>Eukaryota</taxon>
        <taxon>Sar</taxon>
        <taxon>Alveolata</taxon>
        <taxon>Apicomplexa</taxon>
        <taxon>Conoidasida</taxon>
        <taxon>Coccidia</taxon>
        <taxon>Eucoccidiorida</taxon>
        <taxon>Eimeriorina</taxon>
        <taxon>Eimeriidae</taxon>
        <taxon>Cyclospora</taxon>
    </lineage>
</organism>
<evidence type="ECO:0000256" key="1">
    <source>
        <dbReference type="SAM" id="MobiDB-lite"/>
    </source>
</evidence>
<dbReference type="AlphaFoldDB" id="A0A6P6RQ41"/>
<gene>
    <name evidence="3" type="primary">LOC34622068</name>
</gene>
<proteinExistence type="predicted"/>
<feature type="compositionally biased region" description="Basic and acidic residues" evidence="1">
    <location>
        <begin position="549"/>
        <end position="582"/>
    </location>
</feature>
<dbReference type="Proteomes" id="UP000515125">
    <property type="component" value="Unplaced"/>
</dbReference>
<feature type="region of interest" description="Disordered" evidence="1">
    <location>
        <begin position="541"/>
        <end position="588"/>
    </location>
</feature>
<dbReference type="GeneID" id="34622068"/>